<name>A0A9P5X007_9AGAR</name>
<protein>
    <submittedName>
        <fullName evidence="1">Uncharacterized protein</fullName>
    </submittedName>
</protein>
<reference evidence="1" key="1">
    <citation type="submission" date="2020-11" db="EMBL/GenBank/DDBJ databases">
        <authorList>
            <consortium name="DOE Joint Genome Institute"/>
            <person name="Ahrendt S."/>
            <person name="Riley R."/>
            <person name="Andreopoulos W."/>
            <person name="Labutti K."/>
            <person name="Pangilinan J."/>
            <person name="Ruiz-Duenas F.J."/>
            <person name="Barrasa J.M."/>
            <person name="Sanchez-Garcia M."/>
            <person name="Camarero S."/>
            <person name="Miyauchi S."/>
            <person name="Serrano A."/>
            <person name="Linde D."/>
            <person name="Babiker R."/>
            <person name="Drula E."/>
            <person name="Ayuso-Fernandez I."/>
            <person name="Pacheco R."/>
            <person name="Padilla G."/>
            <person name="Ferreira P."/>
            <person name="Barriuso J."/>
            <person name="Kellner H."/>
            <person name="Castanera R."/>
            <person name="Alfaro M."/>
            <person name="Ramirez L."/>
            <person name="Pisabarro A.G."/>
            <person name="Kuo A."/>
            <person name="Tritt A."/>
            <person name="Lipzen A."/>
            <person name="He G."/>
            <person name="Yan M."/>
            <person name="Ng V."/>
            <person name="Cullen D."/>
            <person name="Martin F."/>
            <person name="Rosso M.-N."/>
            <person name="Henrissat B."/>
            <person name="Hibbett D."/>
            <person name="Martinez A.T."/>
            <person name="Grigoriev I.V."/>
        </authorList>
    </citation>
    <scope>NUCLEOTIDE SEQUENCE</scope>
    <source>
        <strain evidence="1">MF-IS2</strain>
    </source>
</reference>
<keyword evidence="2" id="KW-1185">Reference proteome</keyword>
<evidence type="ECO:0000313" key="2">
    <source>
        <dbReference type="Proteomes" id="UP000807342"/>
    </source>
</evidence>
<dbReference type="OrthoDB" id="3211671at2759"/>
<sequence length="65" mass="7542">NNLFLLDIPAELKQQGIHPAFHANLLQIHVPNNDRWFPGRQLPQVVGLGQVEEWSIDWIITRYLA</sequence>
<gene>
    <name evidence="1" type="ORF">P691DRAFT_687690</name>
</gene>
<accession>A0A9P5X007</accession>
<dbReference type="EMBL" id="MU152528">
    <property type="protein sequence ID" value="KAF9440431.1"/>
    <property type="molecule type" value="Genomic_DNA"/>
</dbReference>
<feature type="non-terminal residue" evidence="1">
    <location>
        <position position="1"/>
    </location>
</feature>
<evidence type="ECO:0000313" key="1">
    <source>
        <dbReference type="EMBL" id="KAF9440431.1"/>
    </source>
</evidence>
<proteinExistence type="predicted"/>
<dbReference type="Proteomes" id="UP000807342">
    <property type="component" value="Unassembled WGS sequence"/>
</dbReference>
<dbReference type="AlphaFoldDB" id="A0A9P5X007"/>
<organism evidence="1 2">
    <name type="scientific">Macrolepiota fuliginosa MF-IS2</name>
    <dbReference type="NCBI Taxonomy" id="1400762"/>
    <lineage>
        <taxon>Eukaryota</taxon>
        <taxon>Fungi</taxon>
        <taxon>Dikarya</taxon>
        <taxon>Basidiomycota</taxon>
        <taxon>Agaricomycotina</taxon>
        <taxon>Agaricomycetes</taxon>
        <taxon>Agaricomycetidae</taxon>
        <taxon>Agaricales</taxon>
        <taxon>Agaricineae</taxon>
        <taxon>Agaricaceae</taxon>
        <taxon>Macrolepiota</taxon>
    </lineage>
</organism>
<comment type="caution">
    <text evidence="1">The sequence shown here is derived from an EMBL/GenBank/DDBJ whole genome shotgun (WGS) entry which is preliminary data.</text>
</comment>